<reference evidence="1" key="1">
    <citation type="submission" date="2014-09" db="EMBL/GenBank/DDBJ databases">
        <authorList>
            <person name="Magalhaes I.L.F."/>
            <person name="Oliveira U."/>
            <person name="Santos F.R."/>
            <person name="Vidigal T.H.D.A."/>
            <person name="Brescovit A.D."/>
            <person name="Santos A.J."/>
        </authorList>
    </citation>
    <scope>NUCLEOTIDE SEQUENCE</scope>
    <source>
        <tissue evidence="1">Shoot tissue taken approximately 20 cm above the soil surface</tissue>
    </source>
</reference>
<name>A0A0A9AWD3_ARUDO</name>
<proteinExistence type="predicted"/>
<evidence type="ECO:0000313" key="1">
    <source>
        <dbReference type="EMBL" id="JAD51412.1"/>
    </source>
</evidence>
<accession>A0A0A9AWD3</accession>
<organism evidence="1">
    <name type="scientific">Arundo donax</name>
    <name type="common">Giant reed</name>
    <name type="synonym">Donax arundinaceus</name>
    <dbReference type="NCBI Taxonomy" id="35708"/>
    <lineage>
        <taxon>Eukaryota</taxon>
        <taxon>Viridiplantae</taxon>
        <taxon>Streptophyta</taxon>
        <taxon>Embryophyta</taxon>
        <taxon>Tracheophyta</taxon>
        <taxon>Spermatophyta</taxon>
        <taxon>Magnoliopsida</taxon>
        <taxon>Liliopsida</taxon>
        <taxon>Poales</taxon>
        <taxon>Poaceae</taxon>
        <taxon>PACMAD clade</taxon>
        <taxon>Arundinoideae</taxon>
        <taxon>Arundineae</taxon>
        <taxon>Arundo</taxon>
    </lineage>
</organism>
<dbReference type="EMBL" id="GBRH01246483">
    <property type="protein sequence ID" value="JAD51412.1"/>
    <property type="molecule type" value="Transcribed_RNA"/>
</dbReference>
<sequence>MAVFKKGNF</sequence>
<reference evidence="1" key="2">
    <citation type="journal article" date="2015" name="Data Brief">
        <title>Shoot transcriptome of the giant reed, Arundo donax.</title>
        <authorList>
            <person name="Barrero R.A."/>
            <person name="Guerrero F.D."/>
            <person name="Moolhuijzen P."/>
            <person name="Goolsby J.A."/>
            <person name="Tidwell J."/>
            <person name="Bellgard S.E."/>
            <person name="Bellgard M.I."/>
        </authorList>
    </citation>
    <scope>NUCLEOTIDE SEQUENCE</scope>
    <source>
        <tissue evidence="1">Shoot tissue taken approximately 20 cm above the soil surface</tissue>
    </source>
</reference>
<protein>
    <submittedName>
        <fullName evidence="1">Uncharacterized protein</fullName>
    </submittedName>
</protein>